<dbReference type="SUPFAM" id="SSF47413">
    <property type="entry name" value="lambda repressor-like DNA-binding domains"/>
    <property type="match status" value="1"/>
</dbReference>
<proteinExistence type="predicted"/>
<dbReference type="GO" id="GO:0003677">
    <property type="term" value="F:DNA binding"/>
    <property type="evidence" value="ECO:0007669"/>
    <property type="project" value="InterPro"/>
</dbReference>
<keyword evidence="3" id="KW-1185">Reference proteome</keyword>
<dbReference type="Gene3D" id="1.10.260.40">
    <property type="entry name" value="lambda repressor-like DNA-binding domains"/>
    <property type="match status" value="1"/>
</dbReference>
<dbReference type="InterPro" id="IPR010982">
    <property type="entry name" value="Lambda_DNA-bd_dom_sf"/>
</dbReference>
<evidence type="ECO:0000313" key="3">
    <source>
        <dbReference type="Proteomes" id="UP000246894"/>
    </source>
</evidence>
<dbReference type="OrthoDB" id="5738376at2"/>
<dbReference type="RefSeq" id="WP_110234737.1">
    <property type="nucleotide sequence ID" value="NZ_CP023994.1"/>
</dbReference>
<evidence type="ECO:0000259" key="1">
    <source>
        <dbReference type="PROSITE" id="PS50943"/>
    </source>
</evidence>
<feature type="domain" description="HTH cro/C1-type" evidence="1">
    <location>
        <begin position="34"/>
        <end position="90"/>
    </location>
</feature>
<dbReference type="Pfam" id="PF01381">
    <property type="entry name" value="HTH_3"/>
    <property type="match status" value="1"/>
</dbReference>
<dbReference type="KEGG" id="aum:AURMO_01708"/>
<evidence type="ECO:0000313" key="2">
    <source>
        <dbReference type="EMBL" id="AWR22290.1"/>
    </source>
</evidence>
<dbReference type="SMART" id="SM00530">
    <property type="entry name" value="HTH_XRE"/>
    <property type="match status" value="1"/>
</dbReference>
<name>A0A2Z3S0R1_9MICO</name>
<dbReference type="AlphaFoldDB" id="A0A2Z3S0R1"/>
<protein>
    <submittedName>
        <fullName evidence="2">Helix-turn-helix domain protein</fullName>
    </submittedName>
</protein>
<sequence>MLSPEQLFAEYPSDPAQVEAHKKRMMAEARAYRLKELRKELQITQVELAQQLHVSQNRISRIEHGDIEKSQVDTLRKYVEAMGGTLRIDVEVDGKKFQLA</sequence>
<gene>
    <name evidence="2" type="ORF">AURMO_01708</name>
</gene>
<reference evidence="2 3" key="1">
    <citation type="submission" date="2017-10" db="EMBL/GenBank/DDBJ databases">
        <title>Genome of an Actinobacterium that displays light-enhanced growth.</title>
        <authorList>
            <person name="Maresca J.A."/>
            <person name="Hempel P."/>
            <person name="Shevchenko O."/>
            <person name="Miller K.J."/>
            <person name="Hahn M.W."/>
        </authorList>
    </citation>
    <scope>NUCLEOTIDE SEQUENCE [LARGE SCALE GENOMIC DNA]</scope>
    <source>
        <strain evidence="2 3">MWH-Mo1</strain>
    </source>
</reference>
<dbReference type="InterPro" id="IPR001387">
    <property type="entry name" value="Cro/C1-type_HTH"/>
</dbReference>
<dbReference type="EMBL" id="CP023994">
    <property type="protein sequence ID" value="AWR22290.1"/>
    <property type="molecule type" value="Genomic_DNA"/>
</dbReference>
<dbReference type="Proteomes" id="UP000246894">
    <property type="component" value="Chromosome"/>
</dbReference>
<organism evidence="2 3">
    <name type="scientific">Aurantimicrobium photophilum</name>
    <dbReference type="NCBI Taxonomy" id="1987356"/>
    <lineage>
        <taxon>Bacteria</taxon>
        <taxon>Bacillati</taxon>
        <taxon>Actinomycetota</taxon>
        <taxon>Actinomycetes</taxon>
        <taxon>Micrococcales</taxon>
        <taxon>Microbacteriaceae</taxon>
        <taxon>Aurantimicrobium</taxon>
    </lineage>
</organism>
<dbReference type="PROSITE" id="PS50943">
    <property type="entry name" value="HTH_CROC1"/>
    <property type="match status" value="1"/>
</dbReference>
<accession>A0A2Z3S0R1</accession>
<dbReference type="CDD" id="cd00093">
    <property type="entry name" value="HTH_XRE"/>
    <property type="match status" value="1"/>
</dbReference>